<dbReference type="GeneID" id="25320966"/>
<evidence type="ECO:0000313" key="2">
    <source>
        <dbReference type="Proteomes" id="UP000053958"/>
    </source>
</evidence>
<reference evidence="1 2" key="1">
    <citation type="submission" date="2015-04" db="EMBL/GenBank/DDBJ databases">
        <authorList>
            <person name="Heijne W.H."/>
            <person name="Fedorova N.D."/>
            <person name="Nierman W.C."/>
            <person name="Vollebregt A.W."/>
            <person name="Zhao Z."/>
            <person name="Wu L."/>
            <person name="Kumar M."/>
            <person name="Stam H."/>
            <person name="van den Berg M.A."/>
            <person name="Pel H.J."/>
        </authorList>
    </citation>
    <scope>NUCLEOTIDE SEQUENCE [LARGE SCALE GENOMIC DNA]</scope>
    <source>
        <strain evidence="1 2">CBS 393.64</strain>
    </source>
</reference>
<accession>A0A0F4YGI0</accession>
<protein>
    <submittedName>
        <fullName evidence="1">Uncharacterized protein</fullName>
    </submittedName>
</protein>
<evidence type="ECO:0000313" key="1">
    <source>
        <dbReference type="EMBL" id="KKA17352.1"/>
    </source>
</evidence>
<dbReference type="EMBL" id="LASV01000664">
    <property type="protein sequence ID" value="KKA17352.1"/>
    <property type="molecule type" value="Genomic_DNA"/>
</dbReference>
<dbReference type="RefSeq" id="XP_013323964.1">
    <property type="nucleotide sequence ID" value="XM_013468510.1"/>
</dbReference>
<name>A0A0F4YGI0_RASE3</name>
<proteinExistence type="predicted"/>
<organism evidence="1 2">
    <name type="scientific">Rasamsonia emersonii (strain ATCC 16479 / CBS 393.64 / IMI 116815)</name>
    <dbReference type="NCBI Taxonomy" id="1408163"/>
    <lineage>
        <taxon>Eukaryota</taxon>
        <taxon>Fungi</taxon>
        <taxon>Dikarya</taxon>
        <taxon>Ascomycota</taxon>
        <taxon>Pezizomycotina</taxon>
        <taxon>Eurotiomycetes</taxon>
        <taxon>Eurotiomycetidae</taxon>
        <taxon>Eurotiales</taxon>
        <taxon>Trichocomaceae</taxon>
        <taxon>Rasamsonia</taxon>
    </lineage>
</organism>
<feature type="non-terminal residue" evidence="1">
    <location>
        <position position="1"/>
    </location>
</feature>
<dbReference type="Proteomes" id="UP000053958">
    <property type="component" value="Unassembled WGS sequence"/>
</dbReference>
<sequence>ESNRFPTAGLPQICLVWIAAPSNRRPCSKSRDIQAAQSDWTGMRAPAMTTVHSPRLAPRHSHSCSTARSWRRAWSRSPGLSSGILPIESPSCCCRR</sequence>
<dbReference type="AlphaFoldDB" id="A0A0F4YGI0"/>
<comment type="caution">
    <text evidence="1">The sequence shown here is derived from an EMBL/GenBank/DDBJ whole genome shotgun (WGS) entry which is preliminary data.</text>
</comment>
<gene>
    <name evidence="1" type="ORF">T310_8817</name>
</gene>
<keyword evidence="2" id="KW-1185">Reference proteome</keyword>